<dbReference type="GO" id="GO:0016757">
    <property type="term" value="F:glycosyltransferase activity"/>
    <property type="evidence" value="ECO:0007669"/>
    <property type="project" value="InterPro"/>
</dbReference>
<evidence type="ECO:0000259" key="1">
    <source>
        <dbReference type="Pfam" id="PF00534"/>
    </source>
</evidence>
<organism evidence="2 3">
    <name type="scientific">Paracidobacterium acidisoli</name>
    <dbReference type="NCBI Taxonomy" id="2303751"/>
    <lineage>
        <taxon>Bacteria</taxon>
        <taxon>Pseudomonadati</taxon>
        <taxon>Acidobacteriota</taxon>
        <taxon>Terriglobia</taxon>
        <taxon>Terriglobales</taxon>
        <taxon>Acidobacteriaceae</taxon>
        <taxon>Paracidobacterium</taxon>
    </lineage>
</organism>
<evidence type="ECO:0000313" key="2">
    <source>
        <dbReference type="EMBL" id="RFU17385.1"/>
    </source>
</evidence>
<feature type="domain" description="Glycosyl transferase family 1" evidence="1">
    <location>
        <begin position="231"/>
        <end position="383"/>
    </location>
</feature>
<dbReference type="AlphaFoldDB" id="A0A372IR47"/>
<dbReference type="InterPro" id="IPR001296">
    <property type="entry name" value="Glyco_trans_1"/>
</dbReference>
<reference evidence="2 3" key="1">
    <citation type="submission" date="2018-08" db="EMBL/GenBank/DDBJ databases">
        <title>Acidipila sp. 4G-K13, an acidobacterium isolated from forest soil.</title>
        <authorList>
            <person name="Gao Z.-H."/>
            <person name="Qiu L.-H."/>
        </authorList>
    </citation>
    <scope>NUCLEOTIDE SEQUENCE [LARGE SCALE GENOMIC DNA]</scope>
    <source>
        <strain evidence="2 3">4G-K13</strain>
    </source>
</reference>
<name>A0A372IR47_9BACT</name>
<proteinExistence type="predicted"/>
<accession>A0A372IR47</accession>
<comment type="caution">
    <text evidence="2">The sequence shown here is derived from an EMBL/GenBank/DDBJ whole genome shotgun (WGS) entry which is preliminary data.</text>
</comment>
<dbReference type="SUPFAM" id="SSF53756">
    <property type="entry name" value="UDP-Glycosyltransferase/glycogen phosphorylase"/>
    <property type="match status" value="1"/>
</dbReference>
<evidence type="ECO:0000313" key="3">
    <source>
        <dbReference type="Proteomes" id="UP000264702"/>
    </source>
</evidence>
<dbReference type="PANTHER" id="PTHR45947">
    <property type="entry name" value="SULFOQUINOVOSYL TRANSFERASE SQD2"/>
    <property type="match status" value="1"/>
</dbReference>
<protein>
    <submittedName>
        <fullName evidence="2">Glycosyltransferase</fullName>
    </submittedName>
</protein>
<dbReference type="PANTHER" id="PTHR45947:SF3">
    <property type="entry name" value="SULFOQUINOVOSYL TRANSFERASE SQD2"/>
    <property type="match status" value="1"/>
</dbReference>
<dbReference type="CDD" id="cd03801">
    <property type="entry name" value="GT4_PimA-like"/>
    <property type="match status" value="1"/>
</dbReference>
<dbReference type="Gene3D" id="3.40.50.2000">
    <property type="entry name" value="Glycogen Phosphorylase B"/>
    <property type="match status" value="2"/>
</dbReference>
<sequence length="420" mass="45998">MRICIVAEHASFRFGGEASIPLHYFLGLRAAGQEAWLVIHSRTRDEMEAAFPSELSHMRFVSDTWLHKALLQISRPLPRRIAAASFGLLSHMLTQFLERRVVRRLIAEMSIDVVHQPTPVSPRFPSLMTDLGAPVVIGPMNGGMDYPRAFRHAESRLSQISVRYGRRLTNLINACFPGKRHAAVLLVANERTRLSLPAPIDGRVIELPENGVDFATWSSPASASASPLPARFVFIGRLVDWKGVDMAIEALARVPGATLDIIGDGPMRPAWQALAEKLGIAGRVSFCGWLSQKDCSAHLQSATALVLPSIYECGGAVVLEAMAVGIPAIATRWGGPADYLREDCGILVEPSSREALIDGFAAGMQRLISTPDLPAQMGAAGRRRVEEHFNWKRKIEQILEIYNEALPAHHSETGAVSLSR</sequence>
<keyword evidence="2" id="KW-0808">Transferase</keyword>
<dbReference type="InterPro" id="IPR050194">
    <property type="entry name" value="Glycosyltransferase_grp1"/>
</dbReference>
<keyword evidence="3" id="KW-1185">Reference proteome</keyword>
<dbReference type="OrthoDB" id="118340at2"/>
<dbReference type="RefSeq" id="WP_117298133.1">
    <property type="nucleotide sequence ID" value="NZ_QVQT02000002.1"/>
</dbReference>
<gene>
    <name evidence="2" type="ORF">D0Y96_04275</name>
</gene>
<dbReference type="EMBL" id="QVQT01000002">
    <property type="protein sequence ID" value="RFU17385.1"/>
    <property type="molecule type" value="Genomic_DNA"/>
</dbReference>
<dbReference type="Pfam" id="PF00534">
    <property type="entry name" value="Glycos_transf_1"/>
    <property type="match status" value="1"/>
</dbReference>
<dbReference type="Proteomes" id="UP000264702">
    <property type="component" value="Unassembled WGS sequence"/>
</dbReference>